<dbReference type="PANTHER" id="PTHR46429">
    <property type="entry name" value="23S RRNA (GUANOSINE-2'-O-)-METHYLTRANSFERASE RLMB"/>
    <property type="match status" value="1"/>
</dbReference>
<dbReference type="Gene3D" id="3.40.1280.10">
    <property type="match status" value="1"/>
</dbReference>
<sequence length="357" mass="40106">MENRRNPRVNRPNTEWNPNEHDRGDENRPRDFTRDERGDAPEQRDEEPRRQSPVGRSGGGRETRDYPRRDDRDRNDVPSRPRNDRDDRRDNRPSGGYDKPRPAYRPKETRPEPGPDEMVYGIQSVIETLRSGQQIDKLYMEKSLSNADIQNLAFQNRVTIQRVPVEKLDRLTRKNHQGVVCLVAAVQYVKLSNVMADVHERGEVPFLLLLDRITDVRNFGAIARTAECAGVQCIVIPGKGSAAINSDAMKTSSGALNHISVCREFSLVDTVSYLQKSGVQVLACTEKSHRDLYTLSNDFKGPLAIVMGSEEDGISPDILRVVDGHVKIPLLGEVGSLNVSVATGVVLYEVVRQRSEG</sequence>
<feature type="region of interest" description="Disordered" evidence="3">
    <location>
        <begin position="1"/>
        <end position="118"/>
    </location>
</feature>
<gene>
    <name evidence="5" type="primary">trmH</name>
    <name evidence="5" type="ORF">FAES_0832</name>
</gene>
<dbReference type="SUPFAM" id="SSF75217">
    <property type="entry name" value="alpha/beta knot"/>
    <property type="match status" value="1"/>
</dbReference>
<dbReference type="GO" id="GO:0005829">
    <property type="term" value="C:cytosol"/>
    <property type="evidence" value="ECO:0007669"/>
    <property type="project" value="TreeGrafter"/>
</dbReference>
<reference evidence="5 6" key="1">
    <citation type="journal article" date="2012" name="J. Bacteriol.">
        <title>Genome Sequence of Fibrella aestuarina BUZ 2T, a Filamentous Marine Bacterium.</title>
        <authorList>
            <person name="Filippini M."/>
            <person name="Qi W."/>
            <person name="Blom J."/>
            <person name="Goesmann A."/>
            <person name="Smits T.H."/>
            <person name="Bagheri H.C."/>
        </authorList>
    </citation>
    <scope>NUCLEOTIDE SEQUENCE [LARGE SCALE GENOMIC DNA]</scope>
    <source>
        <strain evidence="6">BUZ 2T</strain>
    </source>
</reference>
<dbReference type="GO" id="GO:0032259">
    <property type="term" value="P:methylation"/>
    <property type="evidence" value="ECO:0007669"/>
    <property type="project" value="UniProtKB-KW"/>
</dbReference>
<dbReference type="SUPFAM" id="SSF55315">
    <property type="entry name" value="L30e-like"/>
    <property type="match status" value="1"/>
</dbReference>
<dbReference type="Gene3D" id="3.30.1330.30">
    <property type="match status" value="1"/>
</dbReference>
<dbReference type="PANTHER" id="PTHR46429:SF1">
    <property type="entry name" value="23S RRNA (GUANOSINE-2'-O-)-METHYLTRANSFERASE RLMB"/>
    <property type="match status" value="1"/>
</dbReference>
<dbReference type="InterPro" id="IPR029026">
    <property type="entry name" value="tRNA_m1G_MTases_N"/>
</dbReference>
<dbReference type="InterPro" id="IPR001537">
    <property type="entry name" value="SpoU_MeTrfase"/>
</dbReference>
<dbReference type="GO" id="GO:0003723">
    <property type="term" value="F:RNA binding"/>
    <property type="evidence" value="ECO:0007669"/>
    <property type="project" value="InterPro"/>
</dbReference>
<feature type="domain" description="RNA 2-O ribose methyltransferase substrate binding" evidence="4">
    <location>
        <begin position="118"/>
        <end position="189"/>
    </location>
</feature>
<protein>
    <submittedName>
        <fullName evidence="5">RNA methyltransferase, TrmH family</fullName>
        <ecNumber evidence="5">2.1.1.-</ecNumber>
    </submittedName>
</protein>
<dbReference type="HOGENOM" id="CLU_021322_0_1_10"/>
<dbReference type="EC" id="2.1.1.-" evidence="5"/>
<dbReference type="STRING" id="1166018.FAES_0832"/>
<keyword evidence="1 5" id="KW-0489">Methyltransferase</keyword>
<dbReference type="GO" id="GO:0006396">
    <property type="term" value="P:RNA processing"/>
    <property type="evidence" value="ECO:0007669"/>
    <property type="project" value="InterPro"/>
</dbReference>
<dbReference type="EMBL" id="HE796683">
    <property type="protein sequence ID" value="CCG98843.1"/>
    <property type="molecule type" value="Genomic_DNA"/>
</dbReference>
<evidence type="ECO:0000313" key="5">
    <source>
        <dbReference type="EMBL" id="CCG98843.1"/>
    </source>
</evidence>
<evidence type="ECO:0000313" key="6">
    <source>
        <dbReference type="Proteomes" id="UP000011058"/>
    </source>
</evidence>
<evidence type="ECO:0000259" key="4">
    <source>
        <dbReference type="SMART" id="SM00967"/>
    </source>
</evidence>
<feature type="compositionally biased region" description="Basic and acidic residues" evidence="3">
    <location>
        <begin position="59"/>
        <end position="113"/>
    </location>
</feature>
<keyword evidence="2 5" id="KW-0808">Transferase</keyword>
<dbReference type="InterPro" id="IPR029028">
    <property type="entry name" value="Alpha/beta_knot_MTases"/>
</dbReference>
<dbReference type="InterPro" id="IPR029064">
    <property type="entry name" value="Ribosomal_eL30-like_sf"/>
</dbReference>
<evidence type="ECO:0000256" key="2">
    <source>
        <dbReference type="ARBA" id="ARBA00022679"/>
    </source>
</evidence>
<dbReference type="PATRIC" id="fig|1166018.3.peg.2548"/>
<evidence type="ECO:0000256" key="3">
    <source>
        <dbReference type="SAM" id="MobiDB-lite"/>
    </source>
</evidence>
<dbReference type="Proteomes" id="UP000011058">
    <property type="component" value="Chromosome"/>
</dbReference>
<dbReference type="InterPro" id="IPR004441">
    <property type="entry name" value="rRNA_MeTrfase_TrmH"/>
</dbReference>
<dbReference type="Pfam" id="PF00588">
    <property type="entry name" value="SpoU_methylase"/>
    <property type="match status" value="1"/>
</dbReference>
<keyword evidence="6" id="KW-1185">Reference proteome</keyword>
<dbReference type="GO" id="GO:0008173">
    <property type="term" value="F:RNA methyltransferase activity"/>
    <property type="evidence" value="ECO:0007669"/>
    <property type="project" value="InterPro"/>
</dbReference>
<feature type="compositionally biased region" description="Basic and acidic residues" evidence="3">
    <location>
        <begin position="18"/>
        <end position="50"/>
    </location>
</feature>
<dbReference type="AlphaFoldDB" id="I0K3Z0"/>
<name>I0K3Z0_9BACT</name>
<dbReference type="NCBIfam" id="TIGR00186">
    <property type="entry name" value="rRNA_methyl_3"/>
    <property type="match status" value="1"/>
</dbReference>
<organism evidence="5 6">
    <name type="scientific">Fibrella aestuarina BUZ 2</name>
    <dbReference type="NCBI Taxonomy" id="1166018"/>
    <lineage>
        <taxon>Bacteria</taxon>
        <taxon>Pseudomonadati</taxon>
        <taxon>Bacteroidota</taxon>
        <taxon>Cytophagia</taxon>
        <taxon>Cytophagales</taxon>
        <taxon>Spirosomataceae</taxon>
        <taxon>Fibrella</taxon>
    </lineage>
</organism>
<dbReference type="Pfam" id="PF08032">
    <property type="entry name" value="SpoU_sub_bind"/>
    <property type="match status" value="1"/>
</dbReference>
<dbReference type="eggNOG" id="COG0566">
    <property type="taxonomic scope" value="Bacteria"/>
</dbReference>
<dbReference type="CDD" id="cd18103">
    <property type="entry name" value="SpoU-like_RlmB"/>
    <property type="match status" value="1"/>
</dbReference>
<dbReference type="InterPro" id="IPR013123">
    <property type="entry name" value="SpoU_subst-bd"/>
</dbReference>
<accession>I0K3Z0</accession>
<proteinExistence type="predicted"/>
<dbReference type="KEGG" id="fae:FAES_0832"/>
<dbReference type="SMART" id="SM00967">
    <property type="entry name" value="SpoU_sub_bind"/>
    <property type="match status" value="1"/>
</dbReference>
<evidence type="ECO:0000256" key="1">
    <source>
        <dbReference type="ARBA" id="ARBA00022603"/>
    </source>
</evidence>